<dbReference type="Gene3D" id="2.30.30.130">
    <property type="entry name" value="Transposase, Mu, C-terminal"/>
    <property type="match status" value="1"/>
</dbReference>
<reference evidence="4 5" key="1">
    <citation type="journal article" date="2021" name="Pathogens">
        <title>Isolation and Characterization of Kingella bonacorsii sp. nov., A Novel Kingella Species Detected in a Stable Periodontitis Subject.</title>
        <authorList>
            <person name="Antezack A."/>
            <person name="Boxberger M."/>
            <person name="Rolland C."/>
            <person name="Monnet-Corti V."/>
            <person name="La Scola B."/>
        </authorList>
    </citation>
    <scope>NUCLEOTIDE SEQUENCE [LARGE SCALE GENOMIC DNA]</scope>
    <source>
        <strain evidence="4 5">Marseille-Q4569</strain>
    </source>
</reference>
<keyword evidence="5" id="KW-1185">Reference proteome</keyword>
<dbReference type="InterPro" id="IPR009061">
    <property type="entry name" value="DNA-bd_dom_put_sf"/>
</dbReference>
<dbReference type="InterPro" id="IPR036397">
    <property type="entry name" value="RNaseH_sf"/>
</dbReference>
<dbReference type="InterPro" id="IPR003314">
    <property type="entry name" value="Mu-type_HTH"/>
</dbReference>
<dbReference type="InterPro" id="IPR001584">
    <property type="entry name" value="Integrase_cat-core"/>
</dbReference>
<dbReference type="InterPro" id="IPR036388">
    <property type="entry name" value="WH-like_DNA-bd_sf"/>
</dbReference>
<feature type="region of interest" description="Disordered" evidence="1">
    <location>
        <begin position="87"/>
        <end position="106"/>
    </location>
</feature>
<dbReference type="InterPro" id="IPR009004">
    <property type="entry name" value="Transposase_Mu_C"/>
</dbReference>
<dbReference type="SUPFAM" id="SSF46955">
    <property type="entry name" value="Putative DNA-binding domain"/>
    <property type="match status" value="1"/>
</dbReference>
<evidence type="ECO:0000259" key="2">
    <source>
        <dbReference type="PROSITE" id="PS50994"/>
    </source>
</evidence>
<dbReference type="SUPFAM" id="SSF50610">
    <property type="entry name" value="mu transposase, C-terminal domain"/>
    <property type="match status" value="1"/>
</dbReference>
<dbReference type="Gene3D" id="3.30.420.10">
    <property type="entry name" value="Ribonuclease H-like superfamily/Ribonuclease H"/>
    <property type="match status" value="1"/>
</dbReference>
<accession>A0ABS1BQX4</accession>
<sequence length="741" mass="82239">MENSYSVSELLEMSLEELPTTARGIQQKAKREGWAFTEAPAKGGRGGVKKIYALPPALLAQLRQRETARLLTQTQPELLPALSETVSGSLKTHDTDDLASSTQAQRNQAGARLGVLHKVEALMSETHVSKEAAITTLLTMAQHPSGAAIAQMLRLANDKRGGGASIPSSRTIKRWFAQRDENRLMAKVKQPNMRQPEWAGCFLAYYRQPQKPSVQAAYNRFAADWQARQPLAKLPSIHQVRRFLSDKLGNVCREDGRLGKRELKTLQGYTEREFIHLDPAEIYSADGHTFDAEVLHPDSGKPFRPEITTVIDIATRKIVGWSIDLAESQLAVLDAVSNACTLCGIPAVLYADNGKGYKNAMMGDAATGLMGRIGTTLVHSAPYSSQARGVIERLHRTVWVEGAKMLQSYIGKDMDAEAGGRVHKASRALAKRNISLKGVPALVNIASLSANMLPDWQEFRRFCQDRVNEYNNRPHRSLPKVLDTGGKKRNMTPNELWALKLAQGAKVERVDDAERHYLFLPRKLCTVQRERVRLHGSYYAHRDLAEYHGERLHVAYRTDNGEHVWLFDDNGRYICRADWQAHNADYFPKSMLDKAKDKRVDTQIKRLADKQAIVEAARPAPVLEHASSVDLGGLRLDGAQLKAQGEAAMAAMVRVSDGAAGDGKVLKLGRQPEKVAATAEAEDWQVPTLPNAQYAAYNRLKALPYEALSAAQQGFLAWCESPKGQLVMRECAELEQMLKFG</sequence>
<protein>
    <submittedName>
        <fullName evidence="4">Transposase</fullName>
    </submittedName>
</protein>
<evidence type="ECO:0000259" key="3">
    <source>
        <dbReference type="PROSITE" id="PS51702"/>
    </source>
</evidence>
<dbReference type="PROSITE" id="PS51702">
    <property type="entry name" value="HTH_MU"/>
    <property type="match status" value="1"/>
</dbReference>
<dbReference type="Pfam" id="PF02316">
    <property type="entry name" value="HTH_Tnp_Mu_1"/>
    <property type="match status" value="1"/>
</dbReference>
<dbReference type="InterPro" id="IPR015378">
    <property type="entry name" value="Transposase-like_Mu_C"/>
</dbReference>
<comment type="caution">
    <text evidence="4">The sequence shown here is derived from an EMBL/GenBank/DDBJ whole genome shotgun (WGS) entry which is preliminary data.</text>
</comment>
<dbReference type="Gene3D" id="1.10.10.10">
    <property type="entry name" value="Winged helix-like DNA-binding domain superfamily/Winged helix DNA-binding domain"/>
    <property type="match status" value="1"/>
</dbReference>
<dbReference type="Pfam" id="PF09299">
    <property type="entry name" value="Mu-transpos_C"/>
    <property type="match status" value="1"/>
</dbReference>
<name>A0ABS1BQX4_9NEIS</name>
<evidence type="ECO:0000313" key="4">
    <source>
        <dbReference type="EMBL" id="MBK0395649.1"/>
    </source>
</evidence>
<gene>
    <name evidence="4" type="ORF">JDW22_03330</name>
</gene>
<dbReference type="SUPFAM" id="SSF53098">
    <property type="entry name" value="Ribonuclease H-like"/>
    <property type="match status" value="1"/>
</dbReference>
<feature type="domain" description="HTH Mu-type" evidence="3">
    <location>
        <begin position="3"/>
        <end position="70"/>
    </location>
</feature>
<dbReference type="Proteomes" id="UP000614058">
    <property type="component" value="Unassembled WGS sequence"/>
</dbReference>
<dbReference type="PROSITE" id="PS50994">
    <property type="entry name" value="INTEGRASE"/>
    <property type="match status" value="1"/>
</dbReference>
<dbReference type="EMBL" id="JAEHNZ010000001">
    <property type="protein sequence ID" value="MBK0395649.1"/>
    <property type="molecule type" value="Genomic_DNA"/>
</dbReference>
<organism evidence="4 5">
    <name type="scientific">Kingella bonacorsii</name>
    <dbReference type="NCBI Taxonomy" id="2796361"/>
    <lineage>
        <taxon>Bacteria</taxon>
        <taxon>Pseudomonadati</taxon>
        <taxon>Pseudomonadota</taxon>
        <taxon>Betaproteobacteria</taxon>
        <taxon>Neisseriales</taxon>
        <taxon>Neisseriaceae</taxon>
        <taxon>Kingella</taxon>
    </lineage>
</organism>
<evidence type="ECO:0000256" key="1">
    <source>
        <dbReference type="SAM" id="MobiDB-lite"/>
    </source>
</evidence>
<dbReference type="RefSeq" id="WP_200521702.1">
    <property type="nucleotide sequence ID" value="NZ_JAEHNZ010000001.1"/>
</dbReference>
<proteinExistence type="predicted"/>
<evidence type="ECO:0000313" key="5">
    <source>
        <dbReference type="Proteomes" id="UP000614058"/>
    </source>
</evidence>
<feature type="domain" description="Integrase catalytic" evidence="2">
    <location>
        <begin position="275"/>
        <end position="398"/>
    </location>
</feature>
<dbReference type="InterPro" id="IPR012337">
    <property type="entry name" value="RNaseH-like_sf"/>
</dbReference>